<dbReference type="GO" id="GO:0016787">
    <property type="term" value="F:hydrolase activity"/>
    <property type="evidence" value="ECO:0007669"/>
    <property type="project" value="UniProtKB-KW"/>
</dbReference>
<evidence type="ECO:0000313" key="8">
    <source>
        <dbReference type="EMBL" id="CAE6498583.1"/>
    </source>
</evidence>
<evidence type="ECO:0000256" key="1">
    <source>
        <dbReference type="ARBA" id="ARBA00022741"/>
    </source>
</evidence>
<dbReference type="GO" id="GO:0003676">
    <property type="term" value="F:nucleic acid binding"/>
    <property type="evidence" value="ECO:0007669"/>
    <property type="project" value="InterPro"/>
</dbReference>
<keyword evidence="1" id="KW-0547">Nucleotide-binding</keyword>
<dbReference type="SMART" id="SM00487">
    <property type="entry name" value="DEXDc"/>
    <property type="match status" value="1"/>
</dbReference>
<name>A0A812F349_9ARCH</name>
<dbReference type="Gene3D" id="1.20.1320.20">
    <property type="entry name" value="hef helicase domain"/>
    <property type="match status" value="1"/>
</dbReference>
<feature type="compositionally biased region" description="Polar residues" evidence="5">
    <location>
        <begin position="488"/>
        <end position="501"/>
    </location>
</feature>
<dbReference type="InterPro" id="IPR027417">
    <property type="entry name" value="P-loop_NTPase"/>
</dbReference>
<evidence type="ECO:0000313" key="9">
    <source>
        <dbReference type="Proteomes" id="UP000655759"/>
    </source>
</evidence>
<evidence type="ECO:0000259" key="6">
    <source>
        <dbReference type="PROSITE" id="PS51192"/>
    </source>
</evidence>
<dbReference type="Pfam" id="PF00271">
    <property type="entry name" value="Helicase_C"/>
    <property type="match status" value="1"/>
</dbReference>
<accession>A0A812F349</accession>
<dbReference type="SMART" id="SM00490">
    <property type="entry name" value="HELICc"/>
    <property type="match status" value="1"/>
</dbReference>
<gene>
    <name evidence="8" type="ORF">NUZ5A_50808</name>
</gene>
<feature type="domain" description="Helicase C-terminal" evidence="7">
    <location>
        <begin position="334"/>
        <end position="493"/>
    </location>
</feature>
<dbReference type="PROSITE" id="PS51192">
    <property type="entry name" value="HELICASE_ATP_BIND_1"/>
    <property type="match status" value="1"/>
</dbReference>
<organism evidence="8 9">
    <name type="scientific">Candidatus Nitrosotenuis uzonensis</name>
    <dbReference type="NCBI Taxonomy" id="1407055"/>
    <lineage>
        <taxon>Archaea</taxon>
        <taxon>Nitrososphaerota</taxon>
        <taxon>Candidatus Nitrosotenuis</taxon>
    </lineage>
</organism>
<dbReference type="EMBL" id="CAJNAQ010000005">
    <property type="protein sequence ID" value="CAE6498583.1"/>
    <property type="molecule type" value="Genomic_DNA"/>
</dbReference>
<protein>
    <submittedName>
        <fullName evidence="8">Putative DEAD/DEAH box helicase domain protein</fullName>
    </submittedName>
</protein>
<dbReference type="Proteomes" id="UP000655759">
    <property type="component" value="Unassembled WGS sequence"/>
</dbReference>
<evidence type="ECO:0000256" key="2">
    <source>
        <dbReference type="ARBA" id="ARBA00022801"/>
    </source>
</evidence>
<dbReference type="PROSITE" id="PS51194">
    <property type="entry name" value="HELICASE_CTER"/>
    <property type="match status" value="1"/>
</dbReference>
<evidence type="ECO:0000259" key="7">
    <source>
        <dbReference type="PROSITE" id="PS51194"/>
    </source>
</evidence>
<keyword evidence="2" id="KW-0378">Hydrolase</keyword>
<feature type="domain" description="Helicase ATP-binding" evidence="6">
    <location>
        <begin position="24"/>
        <end position="186"/>
    </location>
</feature>
<reference evidence="8" key="1">
    <citation type="submission" date="2021-02" db="EMBL/GenBank/DDBJ databases">
        <authorList>
            <person name="Han P."/>
        </authorList>
    </citation>
    <scope>NUCLEOTIDE SEQUENCE</scope>
    <source>
        <strain evidence="8">Candidatus Nitrosotenuis uzonensis 5A</strain>
    </source>
</reference>
<dbReference type="InterPro" id="IPR001650">
    <property type="entry name" value="Helicase_C-like"/>
</dbReference>
<dbReference type="Gene3D" id="3.40.50.300">
    <property type="entry name" value="P-loop containing nucleotide triphosphate hydrolases"/>
    <property type="match status" value="2"/>
</dbReference>
<dbReference type="SUPFAM" id="SSF52540">
    <property type="entry name" value="P-loop containing nucleoside triphosphate hydrolases"/>
    <property type="match status" value="1"/>
</dbReference>
<evidence type="ECO:0000256" key="4">
    <source>
        <dbReference type="ARBA" id="ARBA00022840"/>
    </source>
</evidence>
<comment type="caution">
    <text evidence="8">The sequence shown here is derived from an EMBL/GenBank/DDBJ whole genome shotgun (WGS) entry which is preliminary data.</text>
</comment>
<dbReference type="GO" id="GO:0004386">
    <property type="term" value="F:helicase activity"/>
    <property type="evidence" value="ECO:0007669"/>
    <property type="project" value="UniProtKB-KW"/>
</dbReference>
<dbReference type="Pfam" id="PF00270">
    <property type="entry name" value="DEAD"/>
    <property type="match status" value="1"/>
</dbReference>
<dbReference type="RefSeq" id="WP_205099994.1">
    <property type="nucleotide sequence ID" value="NZ_CAJNAQ010000005.1"/>
</dbReference>
<keyword evidence="4" id="KW-0067">ATP-binding</keyword>
<dbReference type="PANTHER" id="PTHR14025">
    <property type="entry name" value="FANCONI ANEMIA GROUP M FANCM FAMILY MEMBER"/>
    <property type="match status" value="1"/>
</dbReference>
<dbReference type="GO" id="GO:0005524">
    <property type="term" value="F:ATP binding"/>
    <property type="evidence" value="ECO:0007669"/>
    <property type="project" value="UniProtKB-KW"/>
</dbReference>
<keyword evidence="3 8" id="KW-0347">Helicase</keyword>
<evidence type="ECO:0000256" key="3">
    <source>
        <dbReference type="ARBA" id="ARBA00022806"/>
    </source>
</evidence>
<dbReference type="AlphaFoldDB" id="A0A812F349"/>
<dbReference type="PANTHER" id="PTHR14025:SF20">
    <property type="entry name" value="FANCONI ANEMIA GROUP M PROTEIN"/>
    <property type="match status" value="1"/>
</dbReference>
<dbReference type="GO" id="GO:0140097">
    <property type="term" value="F:catalytic activity, acting on DNA"/>
    <property type="evidence" value="ECO:0007669"/>
    <property type="project" value="UniProtKB-ARBA"/>
</dbReference>
<dbReference type="InterPro" id="IPR011545">
    <property type="entry name" value="DEAD/DEAH_box_helicase_dom"/>
</dbReference>
<evidence type="ECO:0000256" key="5">
    <source>
        <dbReference type="SAM" id="MobiDB-lite"/>
    </source>
</evidence>
<sequence length="501" mass="56389">MTEYLEHKFIRANTVEAREYQIALANQAKSENCMIVLPTGLGKTAVALQVIAEYLQRGKGGVLFLAPTRVLANQHYEFLKNNLNLDDIALLTGEDALARRKKLWANSVVCATPEITKNDLERGIVSADQFSLVIFDEAHRTIGDYSYSYIAQKLAATNARIVGMTATLPSEKEKATEIITTLRIASVAQRNDDSPDVRPYVQQTNTEWVKVELPEELRQVQYYLRKALAVQHDLLQRCGLKLSNTPSLSQLLRARDFVIRQNRRAAKPLFTAIRLHYALNILESHGITSFLRFCERTREKKGAGIKELFESDSNFVRALAYAKDAQKKGIEHSKIPKLAEIIKSLSGKAIVFTSYRDSVEIIHEKLVQMGISATFLIGKAGETGLKQKEQIDTVHKFRDGKYNVLIATRVGEEGLDISEVNTVIFFDNVPSSIRFIQRKGRTGRKSAGRLVVLIAKDTIDEVYYWVGQRKIKSAQSMGERLSRDLQKQNDGTSSSVLDAYF</sequence>
<proteinExistence type="predicted"/>
<dbReference type="InterPro" id="IPR014001">
    <property type="entry name" value="Helicase_ATP-bd"/>
</dbReference>
<feature type="region of interest" description="Disordered" evidence="5">
    <location>
        <begin position="480"/>
        <end position="501"/>
    </location>
</feature>